<protein>
    <recommendedName>
        <fullName evidence="1">Tf2-1-like SH3-like domain-containing protein</fullName>
    </recommendedName>
</protein>
<proteinExistence type="predicted"/>
<organism evidence="2 3">
    <name type="scientific">Solanum verrucosum</name>
    <dbReference type="NCBI Taxonomy" id="315347"/>
    <lineage>
        <taxon>Eukaryota</taxon>
        <taxon>Viridiplantae</taxon>
        <taxon>Streptophyta</taxon>
        <taxon>Embryophyta</taxon>
        <taxon>Tracheophyta</taxon>
        <taxon>Spermatophyta</taxon>
        <taxon>Magnoliopsida</taxon>
        <taxon>eudicotyledons</taxon>
        <taxon>Gunneridae</taxon>
        <taxon>Pentapetalae</taxon>
        <taxon>asterids</taxon>
        <taxon>lamiids</taxon>
        <taxon>Solanales</taxon>
        <taxon>Solanaceae</taxon>
        <taxon>Solanoideae</taxon>
        <taxon>Solaneae</taxon>
        <taxon>Solanum</taxon>
    </lineage>
</organism>
<evidence type="ECO:0000259" key="1">
    <source>
        <dbReference type="Pfam" id="PF24626"/>
    </source>
</evidence>
<dbReference type="AlphaFoldDB" id="A0AAF0QWF5"/>
<evidence type="ECO:0000313" key="3">
    <source>
        <dbReference type="Proteomes" id="UP001234989"/>
    </source>
</evidence>
<dbReference type="EMBL" id="CP133616">
    <property type="protein sequence ID" value="WMV28350.1"/>
    <property type="molecule type" value="Genomic_DNA"/>
</dbReference>
<gene>
    <name evidence="2" type="ORF">MTR67_021735</name>
</gene>
<sequence length="123" mass="14400">MTRVQHSRTCRYPIDQFDTIEVRPWDTKLLREVVDNIKLIHDGIFMAQSRQKSYTNQKIRDLQFMIGDRGLIEDFTHKEFDKILREEQVEPKDIGPFVVVECICEVAYELALTPSLSGSAFHN</sequence>
<feature type="domain" description="Tf2-1-like SH3-like" evidence="1">
    <location>
        <begin position="85"/>
        <end position="122"/>
    </location>
</feature>
<keyword evidence="3" id="KW-1185">Reference proteome</keyword>
<reference evidence="2" key="1">
    <citation type="submission" date="2023-08" db="EMBL/GenBank/DDBJ databases">
        <title>A de novo genome assembly of Solanum verrucosum Schlechtendal, a Mexican diploid species geographically isolated from the other diploid A-genome species in potato relatives.</title>
        <authorList>
            <person name="Hosaka K."/>
        </authorList>
    </citation>
    <scope>NUCLEOTIDE SEQUENCE</scope>
    <source>
        <tissue evidence="2">Young leaves</tissue>
    </source>
</reference>
<accession>A0AAF0QWF5</accession>
<name>A0AAF0QWF5_SOLVR</name>
<dbReference type="Proteomes" id="UP001234989">
    <property type="component" value="Chromosome 5"/>
</dbReference>
<evidence type="ECO:0000313" key="2">
    <source>
        <dbReference type="EMBL" id="WMV28350.1"/>
    </source>
</evidence>
<dbReference type="InterPro" id="IPR056924">
    <property type="entry name" value="SH3_Tf2-1"/>
</dbReference>
<dbReference type="Pfam" id="PF24626">
    <property type="entry name" value="SH3_Tf2-1"/>
    <property type="match status" value="1"/>
</dbReference>